<organism evidence="1">
    <name type="scientific">Aphanomyces invadans</name>
    <dbReference type="NCBI Taxonomy" id="157072"/>
    <lineage>
        <taxon>Eukaryota</taxon>
        <taxon>Sar</taxon>
        <taxon>Stramenopiles</taxon>
        <taxon>Oomycota</taxon>
        <taxon>Saprolegniomycetes</taxon>
        <taxon>Saprolegniales</taxon>
        <taxon>Verrucalvaceae</taxon>
        <taxon>Aphanomyces</taxon>
    </lineage>
</organism>
<dbReference type="OrthoDB" id="2737924at2759"/>
<sequence>MKHVRTAYEALVAHHQPTTNIDRIQVAMEWAKLIWDPRQETLDFIYRFLVLLHRLHEVRAGESEANQVVKLLALMPWEFRHLVDRLSKLPDDQQTVAKTKGAHEAEWKAAVWNGVIKAECRKKSRESGRQGIKTRDTKEDHSNAAVDMFSKFENRYDQDMVNPDDEWKEDEGIQPIVVDASNTETIYLGEPGEALPLRTIPDSSATRKLVRQLSIGGIPYTLTFLSRQDLATLQIQPIQDLTYVLTLPPWL</sequence>
<dbReference type="AlphaFoldDB" id="A0A024UWT3"/>
<name>A0A024UWT3_9STRA</name>
<dbReference type="GeneID" id="20077755"/>
<proteinExistence type="predicted"/>
<dbReference type="VEuPathDB" id="FungiDB:H310_00705"/>
<reference evidence="1" key="1">
    <citation type="submission" date="2013-12" db="EMBL/GenBank/DDBJ databases">
        <title>The Genome Sequence of Aphanomyces invadans NJM9701.</title>
        <authorList>
            <consortium name="The Broad Institute Genomics Platform"/>
            <person name="Russ C."/>
            <person name="Tyler B."/>
            <person name="van West P."/>
            <person name="Dieguez-Uribeondo J."/>
            <person name="Young S.K."/>
            <person name="Zeng Q."/>
            <person name="Gargeya S."/>
            <person name="Fitzgerald M."/>
            <person name="Abouelleil A."/>
            <person name="Alvarado L."/>
            <person name="Chapman S.B."/>
            <person name="Gainer-Dewar J."/>
            <person name="Goldberg J."/>
            <person name="Griggs A."/>
            <person name="Gujja S."/>
            <person name="Hansen M."/>
            <person name="Howarth C."/>
            <person name="Imamovic A."/>
            <person name="Ireland A."/>
            <person name="Larimer J."/>
            <person name="McCowan C."/>
            <person name="Murphy C."/>
            <person name="Pearson M."/>
            <person name="Poon T.W."/>
            <person name="Priest M."/>
            <person name="Roberts A."/>
            <person name="Saif S."/>
            <person name="Shea T."/>
            <person name="Sykes S."/>
            <person name="Wortman J."/>
            <person name="Nusbaum C."/>
            <person name="Birren B."/>
        </authorList>
    </citation>
    <scope>NUCLEOTIDE SEQUENCE [LARGE SCALE GENOMIC DNA]</scope>
    <source>
        <strain evidence="1">NJM9701</strain>
    </source>
</reference>
<gene>
    <name evidence="1" type="ORF">H310_00705</name>
</gene>
<accession>A0A024UWT3</accession>
<dbReference type="RefSeq" id="XP_008861798.1">
    <property type="nucleotide sequence ID" value="XM_008863576.1"/>
</dbReference>
<evidence type="ECO:0000313" key="1">
    <source>
        <dbReference type="EMBL" id="ETW10387.1"/>
    </source>
</evidence>
<dbReference type="EMBL" id="KI913952">
    <property type="protein sequence ID" value="ETW10387.1"/>
    <property type="molecule type" value="Genomic_DNA"/>
</dbReference>
<protein>
    <submittedName>
        <fullName evidence="1">Uncharacterized protein</fullName>
    </submittedName>
</protein>